<name>A0A8J2SBW1_9STRA</name>
<accession>A0A8J2SBW1</accession>
<reference evidence="5" key="1">
    <citation type="submission" date="2021-11" db="EMBL/GenBank/DDBJ databases">
        <authorList>
            <consortium name="Genoscope - CEA"/>
            <person name="William W."/>
        </authorList>
    </citation>
    <scope>NUCLEOTIDE SEQUENCE</scope>
</reference>
<dbReference type="PANTHER" id="PTHR46082">
    <property type="entry name" value="ATP/GTP-BINDING PROTEIN-RELATED"/>
    <property type="match status" value="1"/>
</dbReference>
<evidence type="ECO:0000313" key="5">
    <source>
        <dbReference type="EMBL" id="CAH0366768.1"/>
    </source>
</evidence>
<dbReference type="Gene3D" id="3.30.40.10">
    <property type="entry name" value="Zinc/RING finger domain, C3HC4 (zinc finger)"/>
    <property type="match status" value="1"/>
</dbReference>
<dbReference type="GO" id="GO:0008270">
    <property type="term" value="F:zinc ion binding"/>
    <property type="evidence" value="ECO:0007669"/>
    <property type="project" value="UniProtKB-KW"/>
</dbReference>
<evidence type="ECO:0000259" key="4">
    <source>
        <dbReference type="Pfam" id="PF12906"/>
    </source>
</evidence>
<dbReference type="Gene3D" id="1.25.40.10">
    <property type="entry name" value="Tetratricopeptide repeat domain"/>
    <property type="match status" value="1"/>
</dbReference>
<evidence type="ECO:0000313" key="6">
    <source>
        <dbReference type="Proteomes" id="UP000789595"/>
    </source>
</evidence>
<sequence length="374" mass="41233">MCKKIHRGGNAEQYHADKKYKEAVAVAVEACAEDVKGQTCYICTQALHWKTKEGLVRMCACRGTAGFAHVTCLAEQAKILVAEAEENNLGYKVSFERWGRWSGCSLCEQNYHGVVAGALGWACWKTYAGRPDRNWVRGTAMNVLGSGLSSARHDEDALTVREALLSMMRRFGASEEDVLVVQGNLACSYNRLGRREEALRIERDVYSGWLKLNGEENGMTLAAANNYADSLLRLQRFADALWLWRKTIPVARRVLGEGNETTLTMRCNYAQALLNQSSTLADLREAVTTLEDARRIARRVLGGAHPRTVEIERSLQTAVDASTLKTQMVAREAVMAAAIADMRVYKAEIAANEAQIAANEAAIRALEMSPPGDA</sequence>
<organism evidence="5 6">
    <name type="scientific">Pelagomonas calceolata</name>
    <dbReference type="NCBI Taxonomy" id="35677"/>
    <lineage>
        <taxon>Eukaryota</taxon>
        <taxon>Sar</taxon>
        <taxon>Stramenopiles</taxon>
        <taxon>Ochrophyta</taxon>
        <taxon>Pelagophyceae</taxon>
        <taxon>Pelagomonadales</taxon>
        <taxon>Pelagomonadaceae</taxon>
        <taxon>Pelagomonas</taxon>
    </lineage>
</organism>
<dbReference type="SUPFAM" id="SSF48452">
    <property type="entry name" value="TPR-like"/>
    <property type="match status" value="1"/>
</dbReference>
<dbReference type="InterPro" id="IPR011016">
    <property type="entry name" value="Znf_RING-CH"/>
</dbReference>
<dbReference type="Proteomes" id="UP000789595">
    <property type="component" value="Unassembled WGS sequence"/>
</dbReference>
<evidence type="ECO:0000256" key="2">
    <source>
        <dbReference type="ARBA" id="ARBA00022771"/>
    </source>
</evidence>
<protein>
    <recommendedName>
        <fullName evidence="4">RING-CH-type domain-containing protein</fullName>
    </recommendedName>
</protein>
<keyword evidence="1" id="KW-0479">Metal-binding</keyword>
<dbReference type="PANTHER" id="PTHR46082:SF6">
    <property type="entry name" value="AAA+ ATPASE DOMAIN-CONTAINING PROTEIN-RELATED"/>
    <property type="match status" value="1"/>
</dbReference>
<evidence type="ECO:0000256" key="3">
    <source>
        <dbReference type="ARBA" id="ARBA00022833"/>
    </source>
</evidence>
<feature type="domain" description="RING-CH-type" evidence="4">
    <location>
        <begin position="40"/>
        <end position="75"/>
    </location>
</feature>
<dbReference type="OrthoDB" id="5986190at2759"/>
<dbReference type="Pfam" id="PF13374">
    <property type="entry name" value="TPR_10"/>
    <property type="match status" value="2"/>
</dbReference>
<gene>
    <name evidence="5" type="ORF">PECAL_1P32770</name>
</gene>
<evidence type="ECO:0000256" key="1">
    <source>
        <dbReference type="ARBA" id="ARBA00022723"/>
    </source>
</evidence>
<dbReference type="EMBL" id="CAKKNE010000001">
    <property type="protein sequence ID" value="CAH0366768.1"/>
    <property type="molecule type" value="Genomic_DNA"/>
</dbReference>
<dbReference type="AlphaFoldDB" id="A0A8J2SBW1"/>
<comment type="caution">
    <text evidence="5">The sequence shown here is derived from an EMBL/GenBank/DDBJ whole genome shotgun (WGS) entry which is preliminary data.</text>
</comment>
<keyword evidence="2" id="KW-0863">Zinc-finger</keyword>
<dbReference type="InterPro" id="IPR053137">
    <property type="entry name" value="NLR-like"/>
</dbReference>
<keyword evidence="3" id="KW-0862">Zinc</keyword>
<dbReference type="InterPro" id="IPR013083">
    <property type="entry name" value="Znf_RING/FYVE/PHD"/>
</dbReference>
<keyword evidence="6" id="KW-1185">Reference proteome</keyword>
<dbReference type="Pfam" id="PF12906">
    <property type="entry name" value="RINGv"/>
    <property type="match status" value="1"/>
</dbReference>
<proteinExistence type="predicted"/>
<dbReference type="InterPro" id="IPR011990">
    <property type="entry name" value="TPR-like_helical_dom_sf"/>
</dbReference>